<dbReference type="SUPFAM" id="SSF51182">
    <property type="entry name" value="RmlC-like cupins"/>
    <property type="match status" value="1"/>
</dbReference>
<dbReference type="EMBL" id="WLVL01000004">
    <property type="protein sequence ID" value="MTB70670.1"/>
    <property type="molecule type" value="Genomic_DNA"/>
</dbReference>
<dbReference type="CDD" id="cd02223">
    <property type="entry name" value="cupin_Bh2720-like"/>
    <property type="match status" value="1"/>
</dbReference>
<evidence type="ECO:0000259" key="2">
    <source>
        <dbReference type="Pfam" id="PF07883"/>
    </source>
</evidence>
<dbReference type="RefSeq" id="WP_154592032.1">
    <property type="nucleotide sequence ID" value="NZ_CP171001.1"/>
</dbReference>
<organism evidence="3 4">
    <name type="scientific">Arsenicicoccus cauae</name>
    <dbReference type="NCBI Taxonomy" id="2663847"/>
    <lineage>
        <taxon>Bacteria</taxon>
        <taxon>Bacillati</taxon>
        <taxon>Actinomycetota</taxon>
        <taxon>Actinomycetes</taxon>
        <taxon>Micrococcales</taxon>
        <taxon>Intrasporangiaceae</taxon>
        <taxon>Arsenicicoccus</taxon>
    </lineage>
</organism>
<feature type="region of interest" description="Disordered" evidence="1">
    <location>
        <begin position="117"/>
        <end position="137"/>
    </location>
</feature>
<accession>A0A6I3IL41</accession>
<dbReference type="InterPro" id="IPR013096">
    <property type="entry name" value="Cupin_2"/>
</dbReference>
<dbReference type="Proteomes" id="UP000431092">
    <property type="component" value="Unassembled WGS sequence"/>
</dbReference>
<dbReference type="InterPro" id="IPR014710">
    <property type="entry name" value="RmlC-like_jellyroll"/>
</dbReference>
<evidence type="ECO:0000313" key="3">
    <source>
        <dbReference type="EMBL" id="MTB70670.1"/>
    </source>
</evidence>
<comment type="caution">
    <text evidence="3">The sequence shown here is derived from an EMBL/GenBank/DDBJ whole genome shotgun (WGS) entry which is preliminary data.</text>
</comment>
<reference evidence="3 4" key="1">
    <citation type="submission" date="2019-11" db="EMBL/GenBank/DDBJ databases">
        <title>Whole genome sequencing identifies a novel species of the genus Arsenicicoccus isolated from human blood.</title>
        <authorList>
            <person name="Jeong J.H."/>
            <person name="Kweon O.J."/>
            <person name="Kim H.R."/>
            <person name="Kim T.-H."/>
            <person name="Ha S.-M."/>
            <person name="Lee M.-K."/>
        </authorList>
    </citation>
    <scope>NUCLEOTIDE SEQUENCE [LARGE SCALE GENOMIC DNA]</scope>
    <source>
        <strain evidence="3 4">MKL-02</strain>
    </source>
</reference>
<feature type="domain" description="Cupin type-2" evidence="2">
    <location>
        <begin position="37"/>
        <end position="111"/>
    </location>
</feature>
<sequence length="137" mass="15186">MADQGPAPFVTDIERATLDNTMFRDTLWTGQHLQLTVMAIPPGGEIGLEMHDDTDQFLRVEAGRGRVMMGRASNDLQFQEVVSDDDIVMVPAGSWHNVVNIGDTVLKVYSLYGPPDHVHGTRHATKQDADEDPNEQD</sequence>
<dbReference type="InterPro" id="IPR052538">
    <property type="entry name" value="Flavonoid_dioxygenase-like"/>
</dbReference>
<dbReference type="PANTHER" id="PTHR43346:SF1">
    <property type="entry name" value="QUERCETIN 2,3-DIOXYGENASE-RELATED"/>
    <property type="match status" value="1"/>
</dbReference>
<dbReference type="InterPro" id="IPR011051">
    <property type="entry name" value="RmlC_Cupin_sf"/>
</dbReference>
<name>A0A6I3IL41_9MICO</name>
<evidence type="ECO:0000256" key="1">
    <source>
        <dbReference type="SAM" id="MobiDB-lite"/>
    </source>
</evidence>
<evidence type="ECO:0000313" key="4">
    <source>
        <dbReference type="Proteomes" id="UP000431092"/>
    </source>
</evidence>
<keyword evidence="4" id="KW-1185">Reference proteome</keyword>
<protein>
    <submittedName>
        <fullName evidence="3">Cupin domain-containing protein</fullName>
    </submittedName>
</protein>
<dbReference type="PANTHER" id="PTHR43346">
    <property type="entry name" value="LIGAND BINDING DOMAIN PROTEIN, PUTATIVE (AFU_ORTHOLOGUE AFUA_6G14370)-RELATED"/>
    <property type="match status" value="1"/>
</dbReference>
<dbReference type="AlphaFoldDB" id="A0A6I3IL41"/>
<proteinExistence type="predicted"/>
<dbReference type="Gene3D" id="2.60.120.10">
    <property type="entry name" value="Jelly Rolls"/>
    <property type="match status" value="1"/>
</dbReference>
<dbReference type="Pfam" id="PF07883">
    <property type="entry name" value="Cupin_2"/>
    <property type="match status" value="1"/>
</dbReference>
<gene>
    <name evidence="3" type="ORF">GGG17_01490</name>
</gene>